<dbReference type="Proteomes" id="UP000250043">
    <property type="component" value="Unassembled WGS sequence"/>
</dbReference>
<keyword evidence="2" id="KW-0677">Repeat</keyword>
<evidence type="ECO:0000256" key="2">
    <source>
        <dbReference type="ARBA" id="ARBA00022737"/>
    </source>
</evidence>
<dbReference type="Pfam" id="PF00581">
    <property type="entry name" value="Rhodanese"/>
    <property type="match status" value="2"/>
</dbReference>
<dbReference type="PANTHER" id="PTHR11364">
    <property type="entry name" value="THIOSULFATE SULFERTANSFERASE"/>
    <property type="match status" value="1"/>
</dbReference>
<dbReference type="OrthoDB" id="270167at2759"/>
<dbReference type="EMBL" id="KV722330">
    <property type="protein sequence ID" value="OCH96593.1"/>
    <property type="molecule type" value="Genomic_DNA"/>
</dbReference>
<dbReference type="InterPro" id="IPR036873">
    <property type="entry name" value="Rhodanese-like_dom_sf"/>
</dbReference>
<organism evidence="4 5">
    <name type="scientific">Obba rivulosa</name>
    <dbReference type="NCBI Taxonomy" id="1052685"/>
    <lineage>
        <taxon>Eukaryota</taxon>
        <taxon>Fungi</taxon>
        <taxon>Dikarya</taxon>
        <taxon>Basidiomycota</taxon>
        <taxon>Agaricomycotina</taxon>
        <taxon>Agaricomycetes</taxon>
        <taxon>Polyporales</taxon>
        <taxon>Gelatoporiaceae</taxon>
        <taxon>Obba</taxon>
    </lineage>
</organism>
<dbReference type="InterPro" id="IPR045078">
    <property type="entry name" value="TST/MPST-like"/>
</dbReference>
<sequence>MSSSPTPLVLKPAEVAAIQPRNPGDLVVLDASWHMPNSLRKAREDFRKSHILGSYFLDLDEVASSHPLGLKHMMPSPELFAQTCEQFGIRPDSHVVLYDTHGVFSSPRALFMFRSFGHERSSILDGGFPAWRAANLPTAGGEPAPLQRSSYPTAALHPDVVVGYDDIVTNENKDPDQDTSAFIVLDARSQGRFLATDPEPRPGLPSGHIPHSFSLPFQVFLNAPNEVQPYVTLRTPEDMRSSLENVLPRGHLDAILEGRRKVATSCGSGMTAGILWLGLQTLGAKAAIYDESWTGYAMHKLQEKEQKPQ</sequence>
<protein>
    <submittedName>
        <fullName evidence="4">Rhodanese-like protein</fullName>
    </submittedName>
</protein>
<name>A0A8E2J7I4_9APHY</name>
<feature type="domain" description="Rhodanese" evidence="3">
    <location>
        <begin position="22"/>
        <end position="140"/>
    </location>
</feature>
<evidence type="ECO:0000313" key="4">
    <source>
        <dbReference type="EMBL" id="OCH96593.1"/>
    </source>
</evidence>
<dbReference type="CDD" id="cd01448">
    <property type="entry name" value="TST_Repeat_1"/>
    <property type="match status" value="1"/>
</dbReference>
<keyword evidence="1" id="KW-0808">Transferase</keyword>
<accession>A0A8E2J7I4</accession>
<evidence type="ECO:0000259" key="3">
    <source>
        <dbReference type="PROSITE" id="PS50206"/>
    </source>
</evidence>
<dbReference type="AlphaFoldDB" id="A0A8E2J7I4"/>
<proteinExistence type="predicted"/>
<dbReference type="SUPFAM" id="SSF52821">
    <property type="entry name" value="Rhodanese/Cell cycle control phosphatase"/>
    <property type="match status" value="2"/>
</dbReference>
<dbReference type="PANTHER" id="PTHR11364:SF27">
    <property type="entry name" value="SULFURTRANSFERASE"/>
    <property type="match status" value="1"/>
</dbReference>
<feature type="domain" description="Rhodanese" evidence="3">
    <location>
        <begin position="178"/>
        <end position="305"/>
    </location>
</feature>
<evidence type="ECO:0000313" key="5">
    <source>
        <dbReference type="Proteomes" id="UP000250043"/>
    </source>
</evidence>
<dbReference type="SMART" id="SM00450">
    <property type="entry name" value="RHOD"/>
    <property type="match status" value="2"/>
</dbReference>
<gene>
    <name evidence="4" type="ORF">OBBRIDRAFT_809090</name>
</gene>
<dbReference type="GO" id="GO:0005739">
    <property type="term" value="C:mitochondrion"/>
    <property type="evidence" value="ECO:0007669"/>
    <property type="project" value="TreeGrafter"/>
</dbReference>
<dbReference type="PROSITE" id="PS50206">
    <property type="entry name" value="RHODANESE_3"/>
    <property type="match status" value="2"/>
</dbReference>
<keyword evidence="5" id="KW-1185">Reference proteome</keyword>
<dbReference type="GO" id="GO:0004792">
    <property type="term" value="F:thiosulfate-cyanide sulfurtransferase activity"/>
    <property type="evidence" value="ECO:0007669"/>
    <property type="project" value="TreeGrafter"/>
</dbReference>
<dbReference type="InterPro" id="IPR001763">
    <property type="entry name" value="Rhodanese-like_dom"/>
</dbReference>
<dbReference type="Gene3D" id="3.40.250.10">
    <property type="entry name" value="Rhodanese-like domain"/>
    <property type="match status" value="2"/>
</dbReference>
<reference evidence="4 5" key="1">
    <citation type="submission" date="2016-07" db="EMBL/GenBank/DDBJ databases">
        <title>Draft genome of the white-rot fungus Obba rivulosa 3A-2.</title>
        <authorList>
            <consortium name="DOE Joint Genome Institute"/>
            <person name="Miettinen O."/>
            <person name="Riley R."/>
            <person name="Acob R."/>
            <person name="Barry K."/>
            <person name="Cullen D."/>
            <person name="De Vries R."/>
            <person name="Hainaut M."/>
            <person name="Hatakka A."/>
            <person name="Henrissat B."/>
            <person name="Hilden K."/>
            <person name="Kuo R."/>
            <person name="Labutti K."/>
            <person name="Lipzen A."/>
            <person name="Makela M.R."/>
            <person name="Sandor L."/>
            <person name="Spatafora J.W."/>
            <person name="Grigoriev I.V."/>
            <person name="Hibbett D.S."/>
        </authorList>
    </citation>
    <scope>NUCLEOTIDE SEQUENCE [LARGE SCALE GENOMIC DNA]</scope>
    <source>
        <strain evidence="4 5">3A-2</strain>
    </source>
</reference>
<evidence type="ECO:0000256" key="1">
    <source>
        <dbReference type="ARBA" id="ARBA00022679"/>
    </source>
</evidence>